<dbReference type="Gene3D" id="3.30.70.1430">
    <property type="entry name" value="Multidrug efflux transporter AcrB pore domain"/>
    <property type="match status" value="1"/>
</dbReference>
<dbReference type="Gene3D" id="3.30.2090.10">
    <property type="entry name" value="Multidrug efflux transporter AcrB TolC docking domain, DN and DC subdomains"/>
    <property type="match status" value="1"/>
</dbReference>
<keyword evidence="3" id="KW-0472">Membrane</keyword>
<evidence type="ECO:0000313" key="4">
    <source>
        <dbReference type="EMBL" id="STV67138.1"/>
    </source>
</evidence>
<organism evidence="4 5">
    <name type="scientific">Klebsiella pneumoniae</name>
    <dbReference type="NCBI Taxonomy" id="573"/>
    <lineage>
        <taxon>Bacteria</taxon>
        <taxon>Pseudomonadati</taxon>
        <taxon>Pseudomonadota</taxon>
        <taxon>Gammaproteobacteria</taxon>
        <taxon>Enterobacterales</taxon>
        <taxon>Enterobacteriaceae</taxon>
        <taxon>Klebsiella/Raoultella group</taxon>
        <taxon>Klebsiella</taxon>
        <taxon>Klebsiella pneumoniae complex</taxon>
    </lineage>
</organism>
<dbReference type="GO" id="GO:0005886">
    <property type="term" value="C:plasma membrane"/>
    <property type="evidence" value="ECO:0007669"/>
    <property type="project" value="TreeGrafter"/>
</dbReference>
<reference evidence="4 5" key="1">
    <citation type="submission" date="2018-06" db="EMBL/GenBank/DDBJ databases">
        <authorList>
            <consortium name="Pathogen Informatics"/>
            <person name="Doyle S."/>
        </authorList>
    </citation>
    <scope>NUCLEOTIDE SEQUENCE [LARGE SCALE GENOMIC DNA]</scope>
    <source>
        <strain evidence="4 5">NCTC11679</strain>
    </source>
</reference>
<feature type="transmembrane region" description="Helical" evidence="3">
    <location>
        <begin position="59"/>
        <end position="82"/>
    </location>
</feature>
<evidence type="ECO:0000256" key="3">
    <source>
        <dbReference type="SAM" id="Phobius"/>
    </source>
</evidence>
<dbReference type="Pfam" id="PF00873">
    <property type="entry name" value="ACR_tran"/>
    <property type="match status" value="1"/>
</dbReference>
<dbReference type="EMBL" id="UGMG01000001">
    <property type="protein sequence ID" value="STV67138.1"/>
    <property type="molecule type" value="Genomic_DNA"/>
</dbReference>
<protein>
    <submittedName>
        <fullName evidence="4">Cobalt-zinc-cadmium resistance protein CzcA</fullName>
    </submittedName>
</protein>
<evidence type="ECO:0000256" key="1">
    <source>
        <dbReference type="ARBA" id="ARBA00022692"/>
    </source>
</evidence>
<name>A0A378CCG6_KLEPN</name>
<evidence type="ECO:0000256" key="2">
    <source>
        <dbReference type="ARBA" id="ARBA00022989"/>
    </source>
</evidence>
<dbReference type="AlphaFoldDB" id="A0A378CCG6"/>
<dbReference type="GO" id="GO:0042910">
    <property type="term" value="F:xenobiotic transmembrane transporter activity"/>
    <property type="evidence" value="ECO:0007669"/>
    <property type="project" value="TreeGrafter"/>
</dbReference>
<evidence type="ECO:0000313" key="5">
    <source>
        <dbReference type="Proteomes" id="UP000255239"/>
    </source>
</evidence>
<proteinExistence type="predicted"/>
<dbReference type="SUPFAM" id="SSF82866">
    <property type="entry name" value="Multidrug efflux transporter AcrB transmembrane domain"/>
    <property type="match status" value="1"/>
</dbReference>
<dbReference type="Gene3D" id="1.20.1640.10">
    <property type="entry name" value="Multidrug efflux transporter AcrB transmembrane domain"/>
    <property type="match status" value="2"/>
</dbReference>
<keyword evidence="2 3" id="KW-1133">Transmembrane helix</keyword>
<dbReference type="Gene3D" id="3.30.70.1440">
    <property type="entry name" value="Multidrug efflux transporter AcrB pore domain"/>
    <property type="match status" value="1"/>
</dbReference>
<dbReference type="SUPFAM" id="SSF82693">
    <property type="entry name" value="Multidrug efflux transporter AcrB pore domain, PN1, PN2, PC1 and PC2 subdomains"/>
    <property type="match status" value="1"/>
</dbReference>
<gene>
    <name evidence="4" type="primary">bepG_1</name>
    <name evidence="4" type="ORF">NCTC11679_03860</name>
</gene>
<keyword evidence="1 3" id="KW-0812">Transmembrane</keyword>
<dbReference type="PANTHER" id="PTHR32063:SF18">
    <property type="entry name" value="CATION EFFLUX SYSTEM PROTEIN"/>
    <property type="match status" value="1"/>
</dbReference>
<dbReference type="InterPro" id="IPR001036">
    <property type="entry name" value="Acrflvin-R"/>
</dbReference>
<accession>A0A378CCG6</accession>
<dbReference type="InterPro" id="IPR027463">
    <property type="entry name" value="AcrB_DN_DC_subdom"/>
</dbReference>
<dbReference type="PANTHER" id="PTHR32063">
    <property type="match status" value="1"/>
</dbReference>
<feature type="transmembrane region" description="Helical" evidence="3">
    <location>
        <begin position="123"/>
        <end position="143"/>
    </location>
</feature>
<sequence>MIVEGVLIARQQGSPLLGAINYVIRRSALPLLGATIIAILAFAPIGLSQDSTGEYCKSLFQVLLISLMLSWFSALTITPVLIKWWLFKNALSAAAAEEKADPYRGSFYRGYQQALRILLQQKTLTLVLMGALLAGAIWGFTFVRQNFFPSSNTPIFFVDLWLPYGTDINATEKMTRDIERSIAGQPGVVTTVSTIGQGSMRFILTYSGQRQYSNYAQIMVRMDDQRGIAPVTRHVEDWIARNYPQVNASTKRIMFGPSGDSAIEVRIKGPDPDTLRALASQVGDILAADPATDSVRNDWQNRSKVIRPQYSPALGRELGVDKQDIDNALEMNFSGSRAGLYREGPICCQ</sequence>
<dbReference type="Proteomes" id="UP000255239">
    <property type="component" value="Unassembled WGS sequence"/>
</dbReference>
<feature type="transmembrane region" description="Helical" evidence="3">
    <location>
        <begin position="28"/>
        <end position="47"/>
    </location>
</feature>